<reference evidence="2 3" key="1">
    <citation type="submission" date="2015-06" db="EMBL/GenBank/DDBJ databases">
        <title>Draft genome sequencing of a biphenyl-degrading bacterium, Janthinobacterium lividum MEG1.</title>
        <authorList>
            <person name="Shimodaira J."/>
            <person name="Hatta T."/>
        </authorList>
    </citation>
    <scope>NUCLEOTIDE SEQUENCE [LARGE SCALE GENOMIC DNA]</scope>
    <source>
        <strain evidence="2 3">MEG1</strain>
    </source>
</reference>
<dbReference type="EMBL" id="LFKP01000008">
    <property type="protein sequence ID" value="OHV95652.1"/>
    <property type="molecule type" value="Genomic_DNA"/>
</dbReference>
<gene>
    <name evidence="2" type="ORF">AKG95_11875</name>
</gene>
<feature type="transmembrane region" description="Helical" evidence="1">
    <location>
        <begin position="209"/>
        <end position="229"/>
    </location>
</feature>
<sequence length="232" mass="25967">MNNQHDIARQEHEFQELLQKVMQEPLAPVTKSVRELDKRLNQFESMLEDLQAIIQGTNMSADDALTQIRSLKSLTEETPREIRLSLQPMLHQVQNTLEQGTVTAHRDSVDKLSGQLVQHGESGKQSFIQLHEMMAQQRHELGTQVAASLMEVARLNEAEVAPLVQSVAQMQLAFAEQQMQLTALAMQQEAWARKWTEQLASSTQSVRRWLIATLVVASAGCAAGIAMFAGRV</sequence>
<accession>A0A1S1U5B1</accession>
<organism evidence="2 3">
    <name type="scientific">Janthinobacterium lividum</name>
    <dbReference type="NCBI Taxonomy" id="29581"/>
    <lineage>
        <taxon>Bacteria</taxon>
        <taxon>Pseudomonadati</taxon>
        <taxon>Pseudomonadota</taxon>
        <taxon>Betaproteobacteria</taxon>
        <taxon>Burkholderiales</taxon>
        <taxon>Oxalobacteraceae</taxon>
        <taxon>Janthinobacterium</taxon>
    </lineage>
</organism>
<name>A0A1S1U5B1_9BURK</name>
<evidence type="ECO:0000256" key="1">
    <source>
        <dbReference type="SAM" id="Phobius"/>
    </source>
</evidence>
<proteinExistence type="predicted"/>
<keyword evidence="1" id="KW-1133">Transmembrane helix</keyword>
<dbReference type="Proteomes" id="UP000179840">
    <property type="component" value="Unassembled WGS sequence"/>
</dbReference>
<comment type="caution">
    <text evidence="2">The sequence shown here is derived from an EMBL/GenBank/DDBJ whole genome shotgun (WGS) entry which is preliminary data.</text>
</comment>
<keyword evidence="1" id="KW-0472">Membrane</keyword>
<dbReference type="AlphaFoldDB" id="A0A1S1U5B1"/>
<keyword evidence="1" id="KW-0812">Transmembrane</keyword>
<evidence type="ECO:0000313" key="2">
    <source>
        <dbReference type="EMBL" id="OHV95652.1"/>
    </source>
</evidence>
<evidence type="ECO:0000313" key="3">
    <source>
        <dbReference type="Proteomes" id="UP000179840"/>
    </source>
</evidence>
<protein>
    <submittedName>
        <fullName evidence="2">Uncharacterized protein</fullName>
    </submittedName>
</protein>